<dbReference type="KEGG" id="tbk:HF295_05015"/>
<dbReference type="SUPFAM" id="SSF46934">
    <property type="entry name" value="UBA-like"/>
    <property type="match status" value="1"/>
</dbReference>
<keyword evidence="4 6" id="KW-0648">Protein biosynthesis</keyword>
<dbReference type="Gene3D" id="1.10.8.10">
    <property type="entry name" value="DNA helicase RuvA subunit, C-terminal domain"/>
    <property type="match status" value="1"/>
</dbReference>
<dbReference type="HAMAP" id="MF_00050">
    <property type="entry name" value="EF_Ts"/>
    <property type="match status" value="1"/>
</dbReference>
<dbReference type="InterPro" id="IPR018101">
    <property type="entry name" value="Transl_elong_Ts_CS"/>
</dbReference>
<evidence type="ECO:0000256" key="8">
    <source>
        <dbReference type="RuleBase" id="RU000643"/>
    </source>
</evidence>
<dbReference type="InterPro" id="IPR014039">
    <property type="entry name" value="Transl_elong_EFTs/EF1B_dimer"/>
</dbReference>
<evidence type="ECO:0000256" key="1">
    <source>
        <dbReference type="ARBA" id="ARBA00005532"/>
    </source>
</evidence>
<keyword evidence="6" id="KW-0963">Cytoplasm</keyword>
<evidence type="ECO:0000256" key="5">
    <source>
        <dbReference type="ARBA" id="ARBA00025453"/>
    </source>
</evidence>
<protein>
    <recommendedName>
        <fullName evidence="2 6">Elongation factor Ts</fullName>
        <shortName evidence="6">EF-Ts</shortName>
    </recommendedName>
</protein>
<evidence type="ECO:0000313" key="10">
    <source>
        <dbReference type="EMBL" id="QLY40252.1"/>
    </source>
</evidence>
<dbReference type="PROSITE" id="PS01127">
    <property type="entry name" value="EF_TS_2"/>
    <property type="match status" value="1"/>
</dbReference>
<accession>A0A7L6N441</accession>
<dbReference type="GO" id="GO:0005737">
    <property type="term" value="C:cytoplasm"/>
    <property type="evidence" value="ECO:0007669"/>
    <property type="project" value="UniProtKB-SubCell"/>
</dbReference>
<comment type="similarity">
    <text evidence="1 6 7">Belongs to the EF-Ts family.</text>
</comment>
<gene>
    <name evidence="6" type="primary">tsf</name>
    <name evidence="10" type="ORF">HF295_05015</name>
</gene>
<comment type="subcellular location">
    <subcellularLocation>
        <location evidence="6 8">Cytoplasm</location>
    </subcellularLocation>
</comment>
<dbReference type="AlphaFoldDB" id="A0A7L6N441"/>
<dbReference type="InterPro" id="IPR001816">
    <property type="entry name" value="Transl_elong_EFTs/EF1B"/>
</dbReference>
<feature type="region of interest" description="Involved in Mg(2+) ion dislocation from EF-Tu" evidence="6">
    <location>
        <begin position="79"/>
        <end position="82"/>
    </location>
</feature>
<dbReference type="InterPro" id="IPR009060">
    <property type="entry name" value="UBA-like_sf"/>
</dbReference>
<feature type="domain" description="Translation elongation factor EFTs/EF1B dimerisation" evidence="9">
    <location>
        <begin position="70"/>
        <end position="278"/>
    </location>
</feature>
<dbReference type="Gene3D" id="3.30.479.20">
    <property type="entry name" value="Elongation factor Ts, dimerisation domain"/>
    <property type="match status" value="2"/>
</dbReference>
<evidence type="ECO:0000259" key="9">
    <source>
        <dbReference type="Pfam" id="PF00889"/>
    </source>
</evidence>
<dbReference type="EMBL" id="CP051151">
    <property type="protein sequence ID" value="QLY40252.1"/>
    <property type="molecule type" value="Genomic_DNA"/>
</dbReference>
<dbReference type="SUPFAM" id="SSF54713">
    <property type="entry name" value="Elongation factor Ts (EF-Ts), dimerisation domain"/>
    <property type="match status" value="2"/>
</dbReference>
<dbReference type="PANTHER" id="PTHR11741:SF0">
    <property type="entry name" value="ELONGATION FACTOR TS, MITOCHONDRIAL"/>
    <property type="match status" value="1"/>
</dbReference>
<dbReference type="Pfam" id="PF00889">
    <property type="entry name" value="EF_TS"/>
    <property type="match status" value="1"/>
</dbReference>
<sequence>MAISAQMVKDLREKTGAGLMDCKKALVENNGDFDKSIDWLREKGISKAEKKASRVAAEGLVEVKTDGNHAIIFELNCETDFVAKNDKFTALVKKIASALIEAKKPCEECALEVEVDGKALKDVLLSETATIGEKITFRRYELITKEDNQVFGSYVHFGGSIASVVVLNGENEEVARNIAMHIAASNPQYISRDEISEEVIKHETEVLTAQALNENAESDKPKPQNIIEKMVIGRLNKNFQDICLLSQPYVKNPDETIKSYLKSANSSIALFKRLAVGEGIEKKEDNFAEEVMSQSR</sequence>
<keyword evidence="3 6" id="KW-0251">Elongation factor</keyword>
<dbReference type="InterPro" id="IPR036402">
    <property type="entry name" value="EF-Ts_dimer_sf"/>
</dbReference>
<dbReference type="GO" id="GO:0003746">
    <property type="term" value="F:translation elongation factor activity"/>
    <property type="evidence" value="ECO:0007669"/>
    <property type="project" value="UniProtKB-UniRule"/>
</dbReference>
<dbReference type="CDD" id="cd14275">
    <property type="entry name" value="UBA_EF-Ts"/>
    <property type="match status" value="1"/>
</dbReference>
<dbReference type="Proteomes" id="UP000512167">
    <property type="component" value="Chromosome"/>
</dbReference>
<name>A0A7L6N441_9MOLU</name>
<evidence type="ECO:0000256" key="6">
    <source>
        <dbReference type="HAMAP-Rule" id="MF_00050"/>
    </source>
</evidence>
<dbReference type="FunFam" id="1.10.8.10:FF:000001">
    <property type="entry name" value="Elongation factor Ts"/>
    <property type="match status" value="1"/>
</dbReference>
<keyword evidence="11" id="KW-1185">Reference proteome</keyword>
<reference evidence="10 11" key="1">
    <citation type="submission" date="2020-04" db="EMBL/GenBank/DDBJ databases">
        <authorList>
            <person name="Zheng R.K."/>
            <person name="Sun C.M."/>
        </authorList>
    </citation>
    <scope>NUCLEOTIDE SEQUENCE [LARGE SCALE GENOMIC DNA]</scope>
    <source>
        <strain evidence="11">zrk29</strain>
    </source>
</reference>
<dbReference type="NCBIfam" id="TIGR00116">
    <property type="entry name" value="tsf"/>
    <property type="match status" value="1"/>
</dbReference>
<evidence type="ECO:0000313" key="11">
    <source>
        <dbReference type="Proteomes" id="UP000512167"/>
    </source>
</evidence>
<dbReference type="PANTHER" id="PTHR11741">
    <property type="entry name" value="ELONGATION FACTOR TS"/>
    <property type="match status" value="1"/>
</dbReference>
<dbReference type="PROSITE" id="PS01126">
    <property type="entry name" value="EF_TS_1"/>
    <property type="match status" value="1"/>
</dbReference>
<dbReference type="Gene3D" id="1.10.286.20">
    <property type="match status" value="1"/>
</dbReference>
<dbReference type="RefSeq" id="WP_312031078.1">
    <property type="nucleotide sequence ID" value="NZ_CP051151.1"/>
</dbReference>
<proteinExistence type="inferred from homology"/>
<comment type="function">
    <text evidence="5 6 7">Associates with the EF-Tu.GDP complex and induces the exchange of GDP to GTP. It remains bound to the aminoacyl-tRNA.EF-Tu.GTP complex up to the GTP hydrolysis stage on the ribosome.</text>
</comment>
<evidence type="ECO:0000256" key="4">
    <source>
        <dbReference type="ARBA" id="ARBA00022917"/>
    </source>
</evidence>
<evidence type="ECO:0000256" key="3">
    <source>
        <dbReference type="ARBA" id="ARBA00022768"/>
    </source>
</evidence>
<evidence type="ECO:0000256" key="7">
    <source>
        <dbReference type="RuleBase" id="RU000642"/>
    </source>
</evidence>
<evidence type="ECO:0000256" key="2">
    <source>
        <dbReference type="ARBA" id="ARBA00016956"/>
    </source>
</evidence>
<organism evidence="10 11">
    <name type="scientific">Hujiaoplasma nucleasis</name>
    <dbReference type="NCBI Taxonomy" id="2725268"/>
    <lineage>
        <taxon>Bacteria</taxon>
        <taxon>Bacillati</taxon>
        <taxon>Mycoplasmatota</taxon>
        <taxon>Mollicutes</taxon>
        <taxon>Candidatus Izemoplasmatales</taxon>
        <taxon>Hujiaoplasmataceae</taxon>
        <taxon>Hujiaoplasma</taxon>
    </lineage>
</organism>